<comment type="caution">
    <text evidence="1">The sequence shown here is derived from an EMBL/GenBank/DDBJ whole genome shotgun (WGS) entry which is preliminary data.</text>
</comment>
<evidence type="ECO:0000313" key="2">
    <source>
        <dbReference type="Proteomes" id="UP000004210"/>
    </source>
</evidence>
<proteinExistence type="predicted"/>
<dbReference type="EMBL" id="AJXU01000057">
    <property type="protein sequence ID" value="EIL88252.1"/>
    <property type="molecule type" value="Genomic_DNA"/>
</dbReference>
<protein>
    <submittedName>
        <fullName evidence="1">Uncharacterized protein</fullName>
    </submittedName>
</protein>
<reference evidence="1 2" key="1">
    <citation type="journal article" date="2012" name="J. Bacteriol.">
        <title>Genome sequences for six rhodanobacter strains, isolated from soils and the terrestrial subsurface, with variable denitrification capabilities.</title>
        <authorList>
            <person name="Kostka J.E."/>
            <person name="Green S.J."/>
            <person name="Rishishwar L."/>
            <person name="Prakash O."/>
            <person name="Katz L.S."/>
            <person name="Marino-Ramirez L."/>
            <person name="Jordan I.K."/>
            <person name="Munk C."/>
            <person name="Ivanova N."/>
            <person name="Mikhailova N."/>
            <person name="Watson D.B."/>
            <person name="Brown S.D."/>
            <person name="Palumbo A.V."/>
            <person name="Brooks S.C."/>
        </authorList>
    </citation>
    <scope>NUCLEOTIDE SEQUENCE [LARGE SCALE GENOMIC DNA]</scope>
    <source>
        <strain evidence="2">Jip2T</strain>
    </source>
</reference>
<dbReference type="AlphaFoldDB" id="I4VM11"/>
<accession>I4VM11</accession>
<keyword evidence="2" id="KW-1185">Reference proteome</keyword>
<dbReference type="Proteomes" id="UP000004210">
    <property type="component" value="Unassembled WGS sequence"/>
</dbReference>
<name>I4VM11_9GAMM</name>
<sequence>MLRAFGKEGSSMYYTDLVLAGATKRTLGLGHGLIAMINAKNMLCGRALVRMQIDTVSRVLAYTYVADREDLARRVIGGEKLRSFKCRDGKRLTDQYLIERLSKTLAWAADVYDRTSGSVHFSEQQLFSASEMTSDENGSHINLMITQFDTKYPESSWVEIAACFTELTDFFVHILDQYSASKPGV</sequence>
<gene>
    <name evidence="1" type="ORF">UU9_13221</name>
</gene>
<organism evidence="1 2">
    <name type="scientific">Rhodanobacter fulvus Jip2</name>
    <dbReference type="NCBI Taxonomy" id="1163408"/>
    <lineage>
        <taxon>Bacteria</taxon>
        <taxon>Pseudomonadati</taxon>
        <taxon>Pseudomonadota</taxon>
        <taxon>Gammaproteobacteria</taxon>
        <taxon>Lysobacterales</taxon>
        <taxon>Rhodanobacteraceae</taxon>
        <taxon>Rhodanobacter</taxon>
    </lineage>
</organism>
<evidence type="ECO:0000313" key="1">
    <source>
        <dbReference type="EMBL" id="EIL88252.1"/>
    </source>
</evidence>
<dbReference type="eggNOG" id="ENOG503318S">
    <property type="taxonomic scope" value="Bacteria"/>
</dbReference>